<keyword evidence="8" id="KW-1185">Reference proteome</keyword>
<feature type="compositionally biased region" description="Polar residues" evidence="5">
    <location>
        <begin position="936"/>
        <end position="949"/>
    </location>
</feature>
<feature type="domain" description="Beta/gamma crystallin 'Greek key'" evidence="6">
    <location>
        <begin position="1342"/>
        <end position="1385"/>
    </location>
</feature>
<feature type="domain" description="Beta/gamma crystallin 'Greek key'" evidence="6">
    <location>
        <begin position="1712"/>
        <end position="1755"/>
    </location>
</feature>
<name>A0AB34GN47_ESCRO</name>
<dbReference type="SMART" id="SM00247">
    <property type="entry name" value="XTALbg"/>
    <property type="match status" value="6"/>
</dbReference>
<feature type="domain" description="Beta/gamma crystallin 'Greek key'" evidence="6">
    <location>
        <begin position="1580"/>
        <end position="1620"/>
    </location>
</feature>
<feature type="compositionally biased region" description="Polar residues" evidence="5">
    <location>
        <begin position="984"/>
        <end position="993"/>
    </location>
</feature>
<feature type="domain" description="Beta/gamma crystallin 'Greek key'" evidence="6">
    <location>
        <begin position="1621"/>
        <end position="1663"/>
    </location>
</feature>
<dbReference type="PROSITE" id="PS50915">
    <property type="entry name" value="CRYSTALLIN_BETA_GAMMA"/>
    <property type="match status" value="8"/>
</dbReference>
<keyword evidence="3" id="KW-0273">Eye lens protein</keyword>
<feature type="region of interest" description="Disordered" evidence="5">
    <location>
        <begin position="263"/>
        <end position="443"/>
    </location>
</feature>
<dbReference type="InterPro" id="IPR011024">
    <property type="entry name" value="G_crystallin-like"/>
</dbReference>
<comment type="similarity">
    <text evidence="2">Belongs to the beta/gamma-crystallin family.</text>
</comment>
<comment type="function">
    <text evidence="1">Crystallins are the dominant structural components of the vertebrate eye lens.</text>
</comment>
<dbReference type="Proteomes" id="UP001159641">
    <property type="component" value="Unassembled WGS sequence"/>
</dbReference>
<dbReference type="PANTHER" id="PTHR11818:SF50">
    <property type="entry name" value="BETA_GAMMA CRYSTALLIN DOMAIN-CONTAINING PROTEIN 2"/>
    <property type="match status" value="1"/>
</dbReference>
<dbReference type="InterPro" id="IPR001064">
    <property type="entry name" value="Beta/gamma_crystallin"/>
</dbReference>
<dbReference type="GO" id="GO:0005212">
    <property type="term" value="F:structural constituent of eye lens"/>
    <property type="evidence" value="ECO:0007669"/>
    <property type="project" value="UniProtKB-KW"/>
</dbReference>
<feature type="region of interest" description="Disordered" evidence="5">
    <location>
        <begin position="1198"/>
        <end position="1220"/>
    </location>
</feature>
<evidence type="ECO:0000256" key="3">
    <source>
        <dbReference type="ARBA" id="ARBA00022613"/>
    </source>
</evidence>
<dbReference type="Gene3D" id="2.60.20.10">
    <property type="entry name" value="Crystallins"/>
    <property type="match status" value="6"/>
</dbReference>
<evidence type="ECO:0000313" key="8">
    <source>
        <dbReference type="Proteomes" id="UP001159641"/>
    </source>
</evidence>
<feature type="domain" description="Beta/gamma crystallin 'Greek key'" evidence="6">
    <location>
        <begin position="1532"/>
        <end position="1574"/>
    </location>
</feature>
<feature type="compositionally biased region" description="Polar residues" evidence="5">
    <location>
        <begin position="761"/>
        <end position="775"/>
    </location>
</feature>
<dbReference type="PROSITE" id="PS50231">
    <property type="entry name" value="RICIN_B_LECTIN"/>
    <property type="match status" value="1"/>
</dbReference>
<feature type="domain" description="Beta/gamma crystallin 'Greek key'" evidence="6">
    <location>
        <begin position="1486"/>
        <end position="1531"/>
    </location>
</feature>
<feature type="region of interest" description="Disordered" evidence="5">
    <location>
        <begin position="670"/>
        <end position="713"/>
    </location>
</feature>
<gene>
    <name evidence="7" type="ORF">J1605_001019</name>
</gene>
<dbReference type="InterPro" id="IPR035992">
    <property type="entry name" value="Ricin_B-like_lectins"/>
</dbReference>
<accession>A0AB34GN47</accession>
<organism evidence="7 8">
    <name type="scientific">Eschrichtius robustus</name>
    <name type="common">California gray whale</name>
    <name type="synonym">Eschrichtius gibbosus</name>
    <dbReference type="NCBI Taxonomy" id="9764"/>
    <lineage>
        <taxon>Eukaryota</taxon>
        <taxon>Metazoa</taxon>
        <taxon>Chordata</taxon>
        <taxon>Craniata</taxon>
        <taxon>Vertebrata</taxon>
        <taxon>Euteleostomi</taxon>
        <taxon>Mammalia</taxon>
        <taxon>Eutheria</taxon>
        <taxon>Laurasiatheria</taxon>
        <taxon>Artiodactyla</taxon>
        <taxon>Whippomorpha</taxon>
        <taxon>Cetacea</taxon>
        <taxon>Mysticeti</taxon>
        <taxon>Eschrichtiidae</taxon>
        <taxon>Eschrichtius</taxon>
    </lineage>
</organism>
<reference evidence="7 8" key="1">
    <citation type="submission" date="2022-11" db="EMBL/GenBank/DDBJ databases">
        <title>Whole genome sequence of Eschrichtius robustus ER-17-0199.</title>
        <authorList>
            <person name="Bruniche-Olsen A."/>
            <person name="Black A.N."/>
            <person name="Fields C.J."/>
            <person name="Walden K."/>
            <person name="Dewoody J.A."/>
        </authorList>
    </citation>
    <scope>NUCLEOTIDE SEQUENCE [LARGE SCALE GENOMIC DNA]</scope>
    <source>
        <strain evidence="7">ER-17-0199</strain>
        <tissue evidence="7">Blubber</tissue>
    </source>
</reference>
<feature type="compositionally biased region" description="Basic and acidic residues" evidence="5">
    <location>
        <begin position="481"/>
        <end position="500"/>
    </location>
</feature>
<evidence type="ECO:0000256" key="5">
    <source>
        <dbReference type="SAM" id="MobiDB-lite"/>
    </source>
</evidence>
<feature type="compositionally biased region" description="Basic and acidic residues" evidence="5">
    <location>
        <begin position="405"/>
        <end position="416"/>
    </location>
</feature>
<feature type="domain" description="Beta/gamma crystallin 'Greek key'" evidence="6">
    <location>
        <begin position="1432"/>
        <end position="1474"/>
    </location>
</feature>
<dbReference type="PANTHER" id="PTHR11818">
    <property type="entry name" value="BETA/GAMMA CRYSTALLIN"/>
    <property type="match status" value="1"/>
</dbReference>
<sequence length="1979" mass="213239">MSGIWVAPAARDRSGVLTPRAWDLALAMAERRGGLGARLARRLARLGLRRECKGKPIPEEARSRDRWSGQLGEGAERKLLHRPPLPRSPAPPRFQVLILPVWALREEILWPKRQSLLKAALLGVRALLSFFCDKEGSRGVRGTQKAGERFCHPVSASAFPQAQAQSLSELDLWAGSRGSWLWKQPHSSGRSAEPLGRLQRPAVGSASDLANYASVGPESLALAVTSAEPAGTGCPSCPPPAPGCLEQGSPGCTCLQPPYTAPEIPLRPEPPSNLEDVRPRPASSPRAEGAKGEPTSAGPALPEPAQTLRECPSARRTRYRITVTLQGRGQAPGEETEEPKPARLAPHPCGPEESRGWQEPPQGPRPITGCLVDLPQEPRLRAPPHQGSTAQRQELQAGQMPGSPHRCELDHSEPRTPQDPLLGPNTDEASGPPARAKARVVSTSLTWGQWPPAQEESKHRFHKVSLVSGARLEVPQEEMSENGHHREEVNGFAAREEETMNHPGPGDGAGSKSFQSHGPIFSKKYTLPPKEKRPVGRPKEAVDQGDGSPQDPRTEPPSPGATAKTECLAPVHGPHEPRPNPGVSLTSRSSRSLEERRVTCAVRTTMVVGGHVDRQVNSSVTNSVGLTLPGKALPRGRNAARVVQAVVVSPRAEDSPSRSQALELLSSLVPAGRSPPASRLPRPLAAVTRSPGLGSTEGAAPGQLPETGTAEPEDRSVLAPVGFRHYAHPPQNQDVPATHLDRDQDKAPDARIHEVPRVQRKSSPTQLPLQTSQGHTPVPSSPRLQTQTPSLGLGHPPEQPEVPTHARAQLTLKPRGPQAWPSVKTEGHPDPPAATSLPTVKTEAVIVPGQSLAPSSTRRKAVTSPGGLSAPSSPRNKVVQDSENVPIFSLTQKEVVQSPGVPADSTPAQKEVVQGPSAPAASSPKATKVAQAPEGSPSTQKEVVQSTEGSLAPPLTKEEASQGLTAPAVPSPKQEREVQDSEESPISSPTQKEVVQGPGASTVPYSTQKVVVQGPTALIAPSSSGGEVSLSPGGPPAPRLMGAEASLESQLVPDSAEGKTFPEPSREEEEVALTADLEIFLDTLRSMEPPEILRTHRLPRAPRSSYLAIYATLPAIEEDQPGPWVLGPSPQGVPALEENEEEKGEEEEDEEEPQNPYLSDSEKLQLRQEKARPSPSCDSHPARPPQVSCSLLEMMKKHTAGAKGAHPEVGPERQAGSRPTSRLGCSLLFGGLVPALKEAPTLEPLGTKPSALPPHGAPGLKKVPEQLPLLYGERPPPEKPACAQPPEGWSSALKTQGKLNTRPGKMILFSEPGCQGSSREVWEDTADASGWARVASIRVVRGCWVLYEEPAFRGQKLVLPEGDVELGALGPAWSTQGIGSLRRVVRDYITPEISLYSEEGLNGEQVKLTKALEDPQGLERPLQVASATVSAGLWLLYPKPFFEDTPCILEPGEYPTPEAWGASDPSVGSLKPMRLGCPRVEKPGEPKAVVYEAPGFQGQSWEVSRDIYNLQQPEDSQSPSLASVGSLQVLGGCWVGYEKEGFRGHQYLLEEGEYADWSHWGGYNKALTSLRVIRTDFGDPAVVLFETMDFEGHGVEVSEALPDVELAGHGPRTQAIHVLSGVWVAYQEVGFSGEQYVLEKGVYRNCDDWGSSNSALASLQPVLQVGAHNLHFVSKIQLFSGPDFLGDHISFEDDQTSLPPSFQPQSCRVHGGSWILFDEKNFEGEQHILSEGEFPTLTAMGCLASTVLGSLRKVPLHFSEPSIFLYGLECFEGKEIKLGGELRSLQAEGFNNHVLSLRIKGGVWVLCQHSDFRGRQWLVGSCEITSWLTYSGTQRVGSLYPIKQRRAYFHLWNAALGGFLAVPDHVEDMKAGRVVVSEPQAGGSCIWYYEDGLLKNQVAPTMSLQVIGTPSTGSKVVLWAESRLPRQTWSINESGHICSQMFEGRILDVKGGQGYDRDHAVLWELAKDRASQIWTVHVL</sequence>
<comment type="caution">
    <text evidence="7">The sequence shown here is derived from an EMBL/GenBank/DDBJ whole genome shotgun (WGS) entry which is preliminary data.</text>
</comment>
<feature type="region of interest" description="Disordered" evidence="5">
    <location>
        <begin position="1119"/>
        <end position="1186"/>
    </location>
</feature>
<dbReference type="SUPFAM" id="SSF50370">
    <property type="entry name" value="Ricin B-like lectins"/>
    <property type="match status" value="1"/>
</dbReference>
<evidence type="ECO:0000256" key="4">
    <source>
        <dbReference type="ARBA" id="ARBA00022737"/>
    </source>
</evidence>
<evidence type="ECO:0000256" key="2">
    <source>
        <dbReference type="ARBA" id="ARBA00009646"/>
    </source>
</evidence>
<dbReference type="SUPFAM" id="SSF49695">
    <property type="entry name" value="gamma-Crystallin-like"/>
    <property type="match status" value="3"/>
</dbReference>
<feature type="region of interest" description="Disordered" evidence="5">
    <location>
        <begin position="472"/>
        <end position="595"/>
    </location>
</feature>
<feature type="compositionally biased region" description="Low complexity" evidence="5">
    <location>
        <begin position="670"/>
        <end position="686"/>
    </location>
</feature>
<feature type="compositionally biased region" description="Basic and acidic residues" evidence="5">
    <location>
        <begin position="1160"/>
        <end position="1172"/>
    </location>
</feature>
<dbReference type="EMBL" id="JAIQCJ010002152">
    <property type="protein sequence ID" value="KAJ8780976.1"/>
    <property type="molecule type" value="Genomic_DNA"/>
</dbReference>
<feature type="compositionally biased region" description="Polar residues" evidence="5">
    <location>
        <begin position="386"/>
        <end position="396"/>
    </location>
</feature>
<dbReference type="Pfam" id="PF00030">
    <property type="entry name" value="Crystall"/>
    <property type="match status" value="6"/>
</dbReference>
<evidence type="ECO:0000256" key="1">
    <source>
        <dbReference type="ARBA" id="ARBA00003689"/>
    </source>
</evidence>
<keyword evidence="4" id="KW-0677">Repeat</keyword>
<protein>
    <recommendedName>
        <fullName evidence="6">Beta/gamma crystallin 'Greek key' domain-containing protein</fullName>
    </recommendedName>
</protein>
<feature type="compositionally biased region" description="Acidic residues" evidence="5">
    <location>
        <begin position="1137"/>
        <end position="1153"/>
    </location>
</feature>
<evidence type="ECO:0000259" key="6">
    <source>
        <dbReference type="PROSITE" id="PS50915"/>
    </source>
</evidence>
<proteinExistence type="inferred from homology"/>
<dbReference type="PRINTS" id="PR01367">
    <property type="entry name" value="BGCRYSTALLIN"/>
</dbReference>
<dbReference type="InterPro" id="IPR050252">
    <property type="entry name" value="Beta/Gamma-Crystallin"/>
</dbReference>
<feature type="region of interest" description="Disordered" evidence="5">
    <location>
        <begin position="725"/>
        <end position="1070"/>
    </location>
</feature>
<evidence type="ECO:0000313" key="7">
    <source>
        <dbReference type="EMBL" id="KAJ8780976.1"/>
    </source>
</evidence>
<feature type="compositionally biased region" description="Polar residues" evidence="5">
    <location>
        <begin position="870"/>
        <end position="895"/>
    </location>
</feature>
<feature type="compositionally biased region" description="Basic and acidic residues" evidence="5">
    <location>
        <begin position="739"/>
        <end position="757"/>
    </location>
</feature>
<dbReference type="Gene3D" id="2.80.10.50">
    <property type="match status" value="1"/>
</dbReference>
<feature type="domain" description="Beta/gamma crystallin 'Greek key'" evidence="6">
    <location>
        <begin position="1304"/>
        <end position="1341"/>
    </location>
</feature>
<feature type="compositionally biased region" description="Basic and acidic residues" evidence="5">
    <location>
        <begin position="529"/>
        <end position="542"/>
    </location>
</feature>